<organism evidence="3">
    <name type="scientific">uncultured Caudovirales phage</name>
    <dbReference type="NCBI Taxonomy" id="2100421"/>
    <lineage>
        <taxon>Viruses</taxon>
        <taxon>Duplodnaviria</taxon>
        <taxon>Heunggongvirae</taxon>
        <taxon>Uroviricota</taxon>
        <taxon>Caudoviricetes</taxon>
        <taxon>Peduoviridae</taxon>
        <taxon>Maltschvirus</taxon>
        <taxon>Maltschvirus maltsch</taxon>
    </lineage>
</organism>
<evidence type="ECO:0000313" key="1">
    <source>
        <dbReference type="EMBL" id="CAB4168154.1"/>
    </source>
</evidence>
<gene>
    <name evidence="4" type="ORF">UFOVP1666_37</name>
    <name evidence="1" type="ORF">UFOVP867_190</name>
    <name evidence="2" type="ORF">UFOVP913_9</name>
    <name evidence="3" type="ORF">UFOVP993_62</name>
</gene>
<evidence type="ECO:0000313" key="2">
    <source>
        <dbReference type="EMBL" id="CAB4170386.1"/>
    </source>
</evidence>
<sequence>MEADPKTSPAWLGPYATETVCYPIDLLGTDASTNNVYGNNCIVFHINVHESSKFLDAKNSGGIIGDYNDTDTSRIAGQKLTGKEFGLGSAAEVAVPLVLSGNGKDALKVGAIATAGVGAVYTQTGKNFTRALKRIKSTIIMHAPNTYMARYGTQYSDESTDLVQMVAAAGEGVQQAAEKAWQMKSVDDFAKNSGQTASVIASLALKFVPGKAGISAATGLATNPKKEQIFQGVDFRTFNFEYQFFPRSNDEYESIKKIIKLFKFHMHPEYLDARNFMFVYPSEFDIEHLNNGKTNENLPKHKSCVLTEMTVNYAPQQMFTSFHGGIPTQISINLSFKELSIMTKQTIDEGY</sequence>
<dbReference type="EMBL" id="LR797534">
    <property type="protein sequence ID" value="CAB4222981.1"/>
    <property type="molecule type" value="Genomic_DNA"/>
</dbReference>
<proteinExistence type="predicted"/>
<protein>
    <submittedName>
        <fullName evidence="3">Baseplate tail-tube protein gp48, T4-like virus</fullName>
    </submittedName>
</protein>
<dbReference type="EMBL" id="LR796858">
    <property type="protein sequence ID" value="CAB4170386.1"/>
    <property type="molecule type" value="Genomic_DNA"/>
</dbReference>
<dbReference type="EMBL" id="LR796944">
    <property type="protein sequence ID" value="CAB4176827.1"/>
    <property type="molecule type" value="Genomic_DNA"/>
</dbReference>
<name>A0A6J5Q2J8_9CAUD</name>
<evidence type="ECO:0000313" key="3">
    <source>
        <dbReference type="EMBL" id="CAB4176827.1"/>
    </source>
</evidence>
<reference evidence="3" key="1">
    <citation type="submission" date="2020-05" db="EMBL/GenBank/DDBJ databases">
        <authorList>
            <person name="Chiriac C."/>
            <person name="Salcher M."/>
            <person name="Ghai R."/>
            <person name="Kavagutti S V."/>
        </authorList>
    </citation>
    <scope>NUCLEOTIDE SEQUENCE</scope>
</reference>
<evidence type="ECO:0000313" key="4">
    <source>
        <dbReference type="EMBL" id="CAB4222981.1"/>
    </source>
</evidence>
<dbReference type="EMBL" id="LR796815">
    <property type="protein sequence ID" value="CAB4168154.1"/>
    <property type="molecule type" value="Genomic_DNA"/>
</dbReference>
<accession>A0A6J5Q2J8</accession>